<sequence>MIFDLDGMIAIEDGEPVYKASEPRDAYMMFDGHVCVRAPSEGYSTLCGEEGILYGQLVYGILPKCPECRLLLVHGGA</sequence>
<dbReference type="AlphaFoldDB" id="A0A0F9C034"/>
<protein>
    <submittedName>
        <fullName evidence="1">Uncharacterized protein</fullName>
    </submittedName>
</protein>
<proteinExistence type="predicted"/>
<name>A0A0F9C034_9ZZZZ</name>
<evidence type="ECO:0000313" key="1">
    <source>
        <dbReference type="EMBL" id="KKL27514.1"/>
    </source>
</evidence>
<accession>A0A0F9C034</accession>
<comment type="caution">
    <text evidence="1">The sequence shown here is derived from an EMBL/GenBank/DDBJ whole genome shotgun (WGS) entry which is preliminary data.</text>
</comment>
<reference evidence="1" key="1">
    <citation type="journal article" date="2015" name="Nature">
        <title>Complex archaea that bridge the gap between prokaryotes and eukaryotes.</title>
        <authorList>
            <person name="Spang A."/>
            <person name="Saw J.H."/>
            <person name="Jorgensen S.L."/>
            <person name="Zaremba-Niedzwiedzka K."/>
            <person name="Martijn J."/>
            <person name="Lind A.E."/>
            <person name="van Eijk R."/>
            <person name="Schleper C."/>
            <person name="Guy L."/>
            <person name="Ettema T.J."/>
        </authorList>
    </citation>
    <scope>NUCLEOTIDE SEQUENCE</scope>
</reference>
<gene>
    <name evidence="1" type="ORF">LCGC14_2384380</name>
</gene>
<organism evidence="1">
    <name type="scientific">marine sediment metagenome</name>
    <dbReference type="NCBI Taxonomy" id="412755"/>
    <lineage>
        <taxon>unclassified sequences</taxon>
        <taxon>metagenomes</taxon>
        <taxon>ecological metagenomes</taxon>
    </lineage>
</organism>
<dbReference type="EMBL" id="LAZR01035436">
    <property type="protein sequence ID" value="KKL27514.1"/>
    <property type="molecule type" value="Genomic_DNA"/>
</dbReference>